<sequence length="146" mass="16385">MFNDFIVHINNALGASNSKVIVIALVIFLYVSIGWFINSYGERHYQYPVVSENWNYILFLAACIGVAIFLGILISSGTGLLSGEEVMKLIVFGILVGFIALYVRIYRNTSLLFATFSYIYMVTFSIILITIAFILAMASSRRDDQN</sequence>
<accession>A0A6G9VP20</accession>
<dbReference type="AlphaFoldDB" id="A0A6G9VP20"/>
<gene>
    <name evidence="1" type="ORF">FA584_03175</name>
</gene>
<dbReference type="Proteomes" id="UP000502831">
    <property type="component" value="Chromosome"/>
</dbReference>
<organism evidence="1 2">
    <name type="scientific">Sulfurospirillum diekertiae</name>
    <dbReference type="NCBI Taxonomy" id="1854492"/>
    <lineage>
        <taxon>Bacteria</taxon>
        <taxon>Pseudomonadati</taxon>
        <taxon>Campylobacterota</taxon>
        <taxon>Epsilonproteobacteria</taxon>
        <taxon>Campylobacterales</taxon>
        <taxon>Sulfurospirillaceae</taxon>
        <taxon>Sulfurospirillum</taxon>
    </lineage>
</organism>
<reference evidence="1 2" key="1">
    <citation type="journal article" date="2017" name="Environ. Sci. Technol.">
        <title>Organohalide Respiration with Chlorinated Ethenes under Low pH Conditions.</title>
        <authorList>
            <person name="Yang Y."/>
            <person name="Capiro N.L."/>
            <person name="Marcet T.F."/>
            <person name="Yan J."/>
            <person name="Pennell K.D."/>
            <person name="Loffler F.E."/>
        </authorList>
    </citation>
    <scope>NUCLEOTIDE SEQUENCE [LARGE SCALE GENOMIC DNA]</scope>
    <source>
        <strain evidence="1 2">ACSDCE</strain>
    </source>
</reference>
<protein>
    <submittedName>
        <fullName evidence="1">Uncharacterized protein</fullName>
    </submittedName>
</protein>
<evidence type="ECO:0000313" key="1">
    <source>
        <dbReference type="EMBL" id="QIR75263.1"/>
    </source>
</evidence>
<dbReference type="EMBL" id="CP039734">
    <property type="protein sequence ID" value="QIR75263.1"/>
    <property type="molecule type" value="Genomic_DNA"/>
</dbReference>
<proteinExistence type="predicted"/>
<name>A0A6G9VP20_9BACT</name>
<dbReference type="RefSeq" id="WP_167749341.1">
    <property type="nucleotide sequence ID" value="NZ_CP039734.2"/>
</dbReference>
<evidence type="ECO:0000313" key="2">
    <source>
        <dbReference type="Proteomes" id="UP000502831"/>
    </source>
</evidence>